<organism evidence="8 9">
    <name type="scientific">Lactobacillus corticis</name>
    <dbReference type="NCBI Taxonomy" id="2201249"/>
    <lineage>
        <taxon>Bacteria</taxon>
        <taxon>Bacillati</taxon>
        <taxon>Bacillota</taxon>
        <taxon>Bacilli</taxon>
        <taxon>Lactobacillales</taxon>
        <taxon>Lactobacillaceae</taxon>
        <taxon>Lactobacillus</taxon>
    </lineage>
</organism>
<dbReference type="FunFam" id="3.40.50.1860:FF:000001">
    <property type="entry name" value="Glutamate racemase"/>
    <property type="match status" value="1"/>
</dbReference>
<dbReference type="EC" id="5.1.1.3" evidence="2 7"/>
<dbReference type="GO" id="GO:0008881">
    <property type="term" value="F:glutamate racemase activity"/>
    <property type="evidence" value="ECO:0007669"/>
    <property type="project" value="UniProtKB-UniRule"/>
</dbReference>
<comment type="catalytic activity">
    <reaction evidence="1 7">
        <text>L-glutamate = D-glutamate</text>
        <dbReference type="Rhea" id="RHEA:12813"/>
        <dbReference type="ChEBI" id="CHEBI:29985"/>
        <dbReference type="ChEBI" id="CHEBI:29986"/>
        <dbReference type="EC" id="5.1.1.3"/>
    </reaction>
</comment>
<feature type="binding site" evidence="7">
    <location>
        <begin position="74"/>
        <end position="75"/>
    </location>
    <ligand>
        <name>substrate</name>
    </ligand>
</feature>
<keyword evidence="9" id="KW-1185">Reference proteome</keyword>
<evidence type="ECO:0000313" key="9">
    <source>
        <dbReference type="Proteomes" id="UP000677218"/>
    </source>
</evidence>
<dbReference type="Pfam" id="PF01177">
    <property type="entry name" value="Asp_Glu_race"/>
    <property type="match status" value="1"/>
</dbReference>
<dbReference type="GO" id="GO:0008360">
    <property type="term" value="P:regulation of cell shape"/>
    <property type="evidence" value="ECO:0007669"/>
    <property type="project" value="UniProtKB-KW"/>
</dbReference>
<keyword evidence="5 7" id="KW-0413">Isomerase</keyword>
<feature type="active site" description="Proton donor/acceptor" evidence="7">
    <location>
        <position position="73"/>
    </location>
</feature>
<comment type="similarity">
    <text evidence="7">Belongs to the aspartate/glutamate racemases family.</text>
</comment>
<dbReference type="InterPro" id="IPR001920">
    <property type="entry name" value="Asp/Glu_race"/>
</dbReference>
<evidence type="ECO:0000256" key="2">
    <source>
        <dbReference type="ARBA" id="ARBA00013090"/>
    </source>
</evidence>
<dbReference type="RefSeq" id="WP_212781022.1">
    <property type="nucleotide sequence ID" value="NZ_BMAY01000008.1"/>
</dbReference>
<reference evidence="8" key="1">
    <citation type="submission" date="2020-08" db="EMBL/GenBank/DDBJ databases">
        <title>Taxonomic study for Lactobacillus species isolated from hardwood bark.</title>
        <authorList>
            <person name="Tohno M."/>
            <person name="Tanizawa Y."/>
        </authorList>
    </citation>
    <scope>NUCLEOTIDE SEQUENCE</scope>
    <source>
        <strain evidence="8">B40</strain>
    </source>
</reference>
<dbReference type="PANTHER" id="PTHR21198:SF2">
    <property type="entry name" value="GLUTAMATE RACEMASE"/>
    <property type="match status" value="1"/>
</dbReference>
<evidence type="ECO:0000256" key="7">
    <source>
        <dbReference type="HAMAP-Rule" id="MF_00258"/>
    </source>
</evidence>
<keyword evidence="6 7" id="KW-0961">Cell wall biogenesis/degradation</keyword>
<dbReference type="PANTHER" id="PTHR21198">
    <property type="entry name" value="GLUTAMATE RACEMASE"/>
    <property type="match status" value="1"/>
</dbReference>
<accession>A0A916VI35</accession>
<dbReference type="NCBIfam" id="TIGR00067">
    <property type="entry name" value="glut_race"/>
    <property type="match status" value="1"/>
</dbReference>
<keyword evidence="3 7" id="KW-0133">Cell shape</keyword>
<feature type="binding site" evidence="7">
    <location>
        <begin position="42"/>
        <end position="43"/>
    </location>
    <ligand>
        <name>substrate</name>
    </ligand>
</feature>
<dbReference type="PROSITE" id="PS00923">
    <property type="entry name" value="ASP_GLU_RACEMASE_1"/>
    <property type="match status" value="1"/>
</dbReference>
<evidence type="ECO:0000256" key="6">
    <source>
        <dbReference type="ARBA" id="ARBA00023316"/>
    </source>
</evidence>
<dbReference type="AlphaFoldDB" id="A0A916VI35"/>
<dbReference type="HAMAP" id="MF_00258">
    <property type="entry name" value="Glu_racemase"/>
    <property type="match status" value="1"/>
</dbReference>
<dbReference type="GO" id="GO:0009252">
    <property type="term" value="P:peptidoglycan biosynthetic process"/>
    <property type="evidence" value="ECO:0007669"/>
    <property type="project" value="UniProtKB-UniRule"/>
</dbReference>
<dbReference type="PROSITE" id="PS00924">
    <property type="entry name" value="ASP_GLU_RACEMASE_2"/>
    <property type="match status" value="1"/>
</dbReference>
<dbReference type="InterPro" id="IPR018187">
    <property type="entry name" value="Asp/Glu_racemase_AS_1"/>
</dbReference>
<dbReference type="InterPro" id="IPR004391">
    <property type="entry name" value="Glu_race"/>
</dbReference>
<feature type="active site" description="Proton donor/acceptor" evidence="7">
    <location>
        <position position="183"/>
    </location>
</feature>
<keyword evidence="4 7" id="KW-0573">Peptidoglycan synthesis</keyword>
<dbReference type="EMBL" id="BMAY01000008">
    <property type="protein sequence ID" value="GFZ27332.1"/>
    <property type="molecule type" value="Genomic_DNA"/>
</dbReference>
<dbReference type="GO" id="GO:0071555">
    <property type="term" value="P:cell wall organization"/>
    <property type="evidence" value="ECO:0007669"/>
    <property type="project" value="UniProtKB-KW"/>
</dbReference>
<comment type="caution">
    <text evidence="8">The sequence shown here is derived from an EMBL/GenBank/DDBJ whole genome shotgun (WGS) entry which is preliminary data.</text>
</comment>
<sequence length="264" mass="28393">MDNRPIGLLDSGVGGLSVVKKVIAKLPQESTIFIGDNAHMPYGDRSDEEIIKLTKKSVQFLLQQDIKLLIIACNTATAVAMATVQAEIAPQVIGVIQSGGLAAARSSRNKKVAVVGTSATVASKNYTKEITFRDPAIQVEELATPKLAPLVEAQKSPSENDQIVKASLAPLIGKDFDTLVLGCTHYPLIRSSFQKAVGPDVKIIDPADQVAEYTSKVLARDGLLSETPATHRYYTTGDVEHFEKLARPFLGQADLTAEHVETDD</sequence>
<dbReference type="Gene3D" id="3.40.50.1860">
    <property type="match status" value="2"/>
</dbReference>
<evidence type="ECO:0000313" key="8">
    <source>
        <dbReference type="EMBL" id="GFZ27332.1"/>
    </source>
</evidence>
<gene>
    <name evidence="7 8" type="primary">murI</name>
    <name evidence="8" type="ORF">LCB40_12120</name>
</gene>
<dbReference type="Proteomes" id="UP000677218">
    <property type="component" value="Unassembled WGS sequence"/>
</dbReference>
<protein>
    <recommendedName>
        <fullName evidence="2 7">Glutamate racemase</fullName>
        <ecNumber evidence="2 7">5.1.1.3</ecNumber>
    </recommendedName>
</protein>
<dbReference type="InterPro" id="IPR015942">
    <property type="entry name" value="Asp/Glu/hydantoin_racemase"/>
</dbReference>
<feature type="binding site" evidence="7">
    <location>
        <begin position="184"/>
        <end position="185"/>
    </location>
    <ligand>
        <name>substrate</name>
    </ligand>
</feature>
<evidence type="ECO:0000256" key="3">
    <source>
        <dbReference type="ARBA" id="ARBA00022960"/>
    </source>
</evidence>
<evidence type="ECO:0000256" key="5">
    <source>
        <dbReference type="ARBA" id="ARBA00023235"/>
    </source>
</evidence>
<feature type="binding site" evidence="7">
    <location>
        <begin position="10"/>
        <end position="11"/>
    </location>
    <ligand>
        <name>substrate</name>
    </ligand>
</feature>
<comment type="pathway">
    <text evidence="7">Cell wall biogenesis; peptidoglycan biosynthesis.</text>
</comment>
<evidence type="ECO:0000256" key="1">
    <source>
        <dbReference type="ARBA" id="ARBA00001602"/>
    </source>
</evidence>
<evidence type="ECO:0000256" key="4">
    <source>
        <dbReference type="ARBA" id="ARBA00022984"/>
    </source>
</evidence>
<proteinExistence type="inferred from homology"/>
<dbReference type="SUPFAM" id="SSF53681">
    <property type="entry name" value="Aspartate/glutamate racemase"/>
    <property type="match status" value="2"/>
</dbReference>
<dbReference type="InterPro" id="IPR033134">
    <property type="entry name" value="Asp/Glu_racemase_AS_2"/>
</dbReference>
<comment type="function">
    <text evidence="7">Provides the (R)-glutamate required for cell wall biosynthesis.</text>
</comment>
<name>A0A916VI35_9LACO</name>